<feature type="domain" description="L,D-TPase catalytic" evidence="2">
    <location>
        <begin position="1"/>
        <end position="137"/>
    </location>
</feature>
<protein>
    <submittedName>
        <fullName evidence="3">L,D-peptidoglycan transpeptidase YkuD (ErfK/YbiS/YcfS/YnhG family)</fullName>
    </submittedName>
</protein>
<accession>A0A7W6D2N0</accession>
<name>A0A7W6D2N0_9HYPH</name>
<dbReference type="PANTHER" id="PTHR38589">
    <property type="entry name" value="BLR0621 PROTEIN"/>
    <property type="match status" value="1"/>
</dbReference>
<dbReference type="Proteomes" id="UP000528964">
    <property type="component" value="Unassembled WGS sequence"/>
</dbReference>
<dbReference type="PANTHER" id="PTHR38589:SF1">
    <property type="entry name" value="BLR0621 PROTEIN"/>
    <property type="match status" value="1"/>
</dbReference>
<evidence type="ECO:0000313" key="4">
    <source>
        <dbReference type="Proteomes" id="UP000528964"/>
    </source>
</evidence>
<keyword evidence="1" id="KW-0133">Cell shape</keyword>
<proteinExistence type="predicted"/>
<evidence type="ECO:0000259" key="2">
    <source>
        <dbReference type="PROSITE" id="PS52029"/>
    </source>
</evidence>
<dbReference type="AlphaFoldDB" id="A0A7W6D2N0"/>
<dbReference type="GO" id="GO:0016740">
    <property type="term" value="F:transferase activity"/>
    <property type="evidence" value="ECO:0007669"/>
    <property type="project" value="InterPro"/>
</dbReference>
<dbReference type="GO" id="GO:0009252">
    <property type="term" value="P:peptidoglycan biosynthetic process"/>
    <property type="evidence" value="ECO:0007669"/>
    <property type="project" value="UniProtKB-KW"/>
</dbReference>
<organism evidence="3 4">
    <name type="scientific">Hansschlegelia beijingensis</name>
    <dbReference type="NCBI Taxonomy" id="1133344"/>
    <lineage>
        <taxon>Bacteria</taxon>
        <taxon>Pseudomonadati</taxon>
        <taxon>Pseudomonadota</taxon>
        <taxon>Alphaproteobacteria</taxon>
        <taxon>Hyphomicrobiales</taxon>
        <taxon>Methylopilaceae</taxon>
        <taxon>Hansschlegelia</taxon>
    </lineage>
</organism>
<keyword evidence="1" id="KW-0961">Cell wall biogenesis/degradation</keyword>
<sequence length="148" mass="16691">MTRKREGDGATPRADLPLRRVWRRADRGPRPATALAVRTTRPDDGWCDAPESPCYNRPVRSPFRASHERMWREDGLYDLVVELGWNDRPPRPGRGSAIFMHAARPGFAPTAGCVALAPAALRRLIARLGPQTLLRIGPRPRKLRRDRA</sequence>
<gene>
    <name evidence="3" type="ORF">GGR24_001644</name>
</gene>
<feature type="active site" description="Nucleophile" evidence="1">
    <location>
        <position position="113"/>
    </location>
</feature>
<keyword evidence="4" id="KW-1185">Reference proteome</keyword>
<dbReference type="GO" id="GO:0008360">
    <property type="term" value="P:regulation of cell shape"/>
    <property type="evidence" value="ECO:0007669"/>
    <property type="project" value="UniProtKB-UniRule"/>
</dbReference>
<dbReference type="Pfam" id="PF03734">
    <property type="entry name" value="YkuD"/>
    <property type="match status" value="1"/>
</dbReference>
<dbReference type="EMBL" id="JACIDR010000002">
    <property type="protein sequence ID" value="MBB3972987.1"/>
    <property type="molecule type" value="Genomic_DNA"/>
</dbReference>
<feature type="active site" description="Proton donor/acceptor" evidence="1">
    <location>
        <position position="101"/>
    </location>
</feature>
<reference evidence="3 4" key="1">
    <citation type="submission" date="2020-08" db="EMBL/GenBank/DDBJ databases">
        <title>Genomic Encyclopedia of Type Strains, Phase IV (KMG-IV): sequencing the most valuable type-strain genomes for metagenomic binning, comparative biology and taxonomic classification.</title>
        <authorList>
            <person name="Goeker M."/>
        </authorList>
    </citation>
    <scope>NUCLEOTIDE SEQUENCE [LARGE SCALE GENOMIC DNA]</scope>
    <source>
        <strain evidence="3 4">DSM 25481</strain>
    </source>
</reference>
<comment type="pathway">
    <text evidence="1">Cell wall biogenesis; peptidoglycan biosynthesis.</text>
</comment>
<dbReference type="GO" id="GO:0071555">
    <property type="term" value="P:cell wall organization"/>
    <property type="evidence" value="ECO:0007669"/>
    <property type="project" value="UniProtKB-UniRule"/>
</dbReference>
<dbReference type="InterPro" id="IPR005490">
    <property type="entry name" value="LD_TPept_cat_dom"/>
</dbReference>
<evidence type="ECO:0000313" key="3">
    <source>
        <dbReference type="EMBL" id="MBB3972987.1"/>
    </source>
</evidence>
<dbReference type="PROSITE" id="PS52029">
    <property type="entry name" value="LD_TPASE"/>
    <property type="match status" value="1"/>
</dbReference>
<keyword evidence="1" id="KW-0573">Peptidoglycan synthesis</keyword>
<comment type="caution">
    <text evidence="3">The sequence shown here is derived from an EMBL/GenBank/DDBJ whole genome shotgun (WGS) entry which is preliminary data.</text>
</comment>
<evidence type="ECO:0000256" key="1">
    <source>
        <dbReference type="PROSITE-ProRule" id="PRU01373"/>
    </source>
</evidence>